<proteinExistence type="predicted"/>
<keyword evidence="3" id="KW-1185">Reference proteome</keyword>
<protein>
    <submittedName>
        <fullName evidence="2">Uncharacterized protein</fullName>
    </submittedName>
</protein>
<dbReference type="EMBL" id="CP133594">
    <property type="protein sequence ID" value="WMW22950.1"/>
    <property type="molecule type" value="Genomic_DNA"/>
</dbReference>
<name>A0AA51UGW8_9EURY</name>
<keyword evidence="1" id="KW-0812">Transmembrane</keyword>
<feature type="transmembrane region" description="Helical" evidence="1">
    <location>
        <begin position="50"/>
        <end position="68"/>
    </location>
</feature>
<accession>A0AA51UGW8</accession>
<dbReference type="AlphaFoldDB" id="A0AA51UGW8"/>
<evidence type="ECO:0000313" key="2">
    <source>
        <dbReference type="EMBL" id="WMW22950.1"/>
    </source>
</evidence>
<evidence type="ECO:0000313" key="3">
    <source>
        <dbReference type="Proteomes" id="UP001183006"/>
    </source>
</evidence>
<gene>
    <name evidence="2" type="ORF">RE476_03750</name>
</gene>
<organism evidence="2 3">
    <name type="scientific">Methanolobus mangrovi</name>
    <dbReference type="NCBI Taxonomy" id="3072977"/>
    <lineage>
        <taxon>Archaea</taxon>
        <taxon>Methanobacteriati</taxon>
        <taxon>Methanobacteriota</taxon>
        <taxon>Stenosarchaea group</taxon>
        <taxon>Methanomicrobia</taxon>
        <taxon>Methanosarcinales</taxon>
        <taxon>Methanosarcinaceae</taxon>
        <taxon>Methanolobus</taxon>
    </lineage>
</organism>
<keyword evidence="1" id="KW-1133">Transmembrane helix</keyword>
<reference evidence="2" key="1">
    <citation type="submission" date="2023-08" db="EMBL/GenBank/DDBJ databases">
        <title>Methanolobus mangrovi sp. nov. and Methanolobus sediminis sp. nov, two novel methylotrophic methanogens isolated from mangrove sediments in China.</title>
        <authorList>
            <person name="Zhou J."/>
        </authorList>
    </citation>
    <scope>NUCLEOTIDE SEQUENCE</scope>
    <source>
        <strain evidence="2">FTZ2</strain>
    </source>
</reference>
<dbReference type="RefSeq" id="WP_309309065.1">
    <property type="nucleotide sequence ID" value="NZ_CP133594.1"/>
</dbReference>
<dbReference type="Proteomes" id="UP001183006">
    <property type="component" value="Chromosome"/>
</dbReference>
<dbReference type="GeneID" id="84229225"/>
<dbReference type="KEGG" id="mmav:RE476_03750"/>
<evidence type="ECO:0000256" key="1">
    <source>
        <dbReference type="SAM" id="Phobius"/>
    </source>
</evidence>
<keyword evidence="1" id="KW-0472">Membrane</keyword>
<sequence length="286" mass="32246">MWLETCEMFLVLFVFSQSAIKLQPLQLYVIVNVGIMVGDTISNDKGKLKYVFLVALVLILGSVFWVYASFSLLGPKDLGVQYTHEDYLSALEKTGMQIEYEGMTGEELEEYKKNAEKKSIQDYDFEFSEYERKEFTLTAEESTALLNEIAPGFWWFDDLQVKVSPDGTMEGSSTADIKRLKEDLYSDVAGDVPLPLPDRLNIYSKGQISVTNNQLNGEPEEFNLGAISLPGKYMEEESVSVMENYFPRIYTVVPGLEITSLTSNSDGEFVFDGVIPQKVSVTKKQV</sequence>